<dbReference type="Proteomes" id="UP000242444">
    <property type="component" value="Unassembled WGS sequence"/>
</dbReference>
<keyword evidence="3" id="KW-1185">Reference proteome</keyword>
<dbReference type="OrthoDB" id="2061990at2"/>
<dbReference type="GO" id="GO:1990189">
    <property type="term" value="F:protein N-terminal-serine acetyltransferase activity"/>
    <property type="evidence" value="ECO:0007669"/>
    <property type="project" value="TreeGrafter"/>
</dbReference>
<proteinExistence type="predicted"/>
<protein>
    <submittedName>
        <fullName evidence="2">GNAT family N-acetyltransferase</fullName>
    </submittedName>
</protein>
<dbReference type="InterPro" id="IPR000182">
    <property type="entry name" value="GNAT_dom"/>
</dbReference>
<dbReference type="GO" id="GO:0008999">
    <property type="term" value="F:protein-N-terminal-alanine acetyltransferase activity"/>
    <property type="evidence" value="ECO:0007669"/>
    <property type="project" value="TreeGrafter"/>
</dbReference>
<dbReference type="EMBL" id="NKYE01000015">
    <property type="protein sequence ID" value="OZM71193.1"/>
    <property type="molecule type" value="Genomic_DNA"/>
</dbReference>
<dbReference type="Gene3D" id="3.40.630.30">
    <property type="match status" value="1"/>
</dbReference>
<dbReference type="AlphaFoldDB" id="A0A263CYF8"/>
<dbReference type="PANTHER" id="PTHR43441">
    <property type="entry name" value="RIBOSOMAL-PROTEIN-SERINE ACETYLTRANSFERASE"/>
    <property type="match status" value="1"/>
</dbReference>
<dbReference type="Pfam" id="PF13302">
    <property type="entry name" value="Acetyltransf_3"/>
    <property type="match status" value="1"/>
</dbReference>
<keyword evidence="2" id="KW-0808">Transferase</keyword>
<evidence type="ECO:0000313" key="3">
    <source>
        <dbReference type="Proteomes" id="UP000242444"/>
    </source>
</evidence>
<accession>A0A263CYF8</accession>
<dbReference type="InterPro" id="IPR051908">
    <property type="entry name" value="Ribosomal_N-acetyltransferase"/>
</dbReference>
<evidence type="ECO:0000313" key="2">
    <source>
        <dbReference type="EMBL" id="OZM71193.1"/>
    </source>
</evidence>
<dbReference type="GO" id="GO:0005737">
    <property type="term" value="C:cytoplasm"/>
    <property type="evidence" value="ECO:0007669"/>
    <property type="project" value="TreeGrafter"/>
</dbReference>
<dbReference type="PROSITE" id="PS51186">
    <property type="entry name" value="GNAT"/>
    <property type="match status" value="1"/>
</dbReference>
<organism evidence="2 3">
    <name type="scientific">Amycolatopsis antarctica</name>
    <dbReference type="NCBI Taxonomy" id="1854586"/>
    <lineage>
        <taxon>Bacteria</taxon>
        <taxon>Bacillati</taxon>
        <taxon>Actinomycetota</taxon>
        <taxon>Actinomycetes</taxon>
        <taxon>Pseudonocardiales</taxon>
        <taxon>Pseudonocardiaceae</taxon>
        <taxon>Amycolatopsis</taxon>
    </lineage>
</organism>
<dbReference type="InParanoid" id="A0A263CYF8"/>
<evidence type="ECO:0000259" key="1">
    <source>
        <dbReference type="PROSITE" id="PS51186"/>
    </source>
</evidence>
<gene>
    <name evidence="2" type="ORF">CFN78_22005</name>
</gene>
<dbReference type="InterPro" id="IPR016181">
    <property type="entry name" value="Acyl_CoA_acyltransferase"/>
</dbReference>
<comment type="caution">
    <text evidence="2">The sequence shown here is derived from an EMBL/GenBank/DDBJ whole genome shotgun (WGS) entry which is preliminary data.</text>
</comment>
<reference evidence="2 3" key="1">
    <citation type="submission" date="2017-07" db="EMBL/GenBank/DDBJ databases">
        <title>Amycolatopsis antarcticus sp. nov., isolated from the surface of an Antarcticus brown macroalga.</title>
        <authorList>
            <person name="Wang J."/>
            <person name="Leiva S."/>
            <person name="Huang J."/>
            <person name="Huang Y."/>
        </authorList>
    </citation>
    <scope>NUCLEOTIDE SEQUENCE [LARGE SCALE GENOMIC DNA]</scope>
    <source>
        <strain evidence="2 3">AU-G6</strain>
    </source>
</reference>
<dbReference type="SUPFAM" id="SSF55729">
    <property type="entry name" value="Acyl-CoA N-acyltransferases (Nat)"/>
    <property type="match status" value="1"/>
</dbReference>
<sequence>MTTPLPPWPVAPPRAGPVVLRAFTDADTHLAVELGSDPYVPLIGSLPPHPGAGQALEWVRRQRARYTEGTGLSFAIADRRSGTAVGAIGLWLRDLAAGRAIVGYSVSPAHRAQGVGRSALTALTTFAWTVPELFRAELYIEPWNTASIRVAEAAGYRREGLLRSHQAIGGTRRDMLLYAAIRR</sequence>
<name>A0A263CYF8_9PSEU</name>
<feature type="domain" description="N-acetyltransferase" evidence="1">
    <location>
        <begin position="18"/>
        <end position="180"/>
    </location>
</feature>
<dbReference type="PANTHER" id="PTHR43441:SF10">
    <property type="entry name" value="ACETYLTRANSFERASE"/>
    <property type="match status" value="1"/>
</dbReference>